<sequence length="658" mass="72287">MEGLQFVRMVPSSAVPVRGAPHGTGAPPHVCRAFGVRAGGASAVEMAAGPKPATSWSRERNWVMDILKVRSLSAERKEEEEEGKGGKMGDYCVGCAVEYENERCDVAEEAEEKKMVFDRDSFSKLLRRVSLKEAQVFVKMSYLSTLAYDIAQIEPGNLLGNHGLRLVTSSLDKKAKSLNAEKEQKPAQDVESEENNGVEEDERQKETGFGISPSCAYHMVASAASYLHSQAKGNLPWAAENRYNSYEGDGGDDAAEACMSSDIASFMAVSSSVTAVVAGKEEMKQAVAQKLNTQQSSPCEWFICDDDKSATRYFVIQGSETLASWIVNLLFDPIQFEGLDVLVHRGIYEAAKGIYEQMLPEVQAHLKSHGKSAKFRFTGHSLGGSLSLLINLMLLIRGEVPASALLPVITFGAPSIMCGGDYLLKKLGLPQTHLQAISMHRDIVPRAFSCHYPDQVAEFLKFVSGNFRNHPCLGNQKLLYAPMGKLLILQPEDSFSPHHHLLPRGSGLYLLDRASDTGDSERQLKAAKRAFLNSPHPLEILMDLGAYGSEGTVYRDHDVNSYLQSLVSVTRREHLHNVWWPLLASPGRQVGVITAHLAATSNTPNQQHHFSFSGMLFGVQDTFKHFGEQVATQCLQLFGVLSFPAKRLVCALLVISIR</sequence>
<gene>
    <name evidence="3" type="ORF">J5N97_015352</name>
</gene>
<dbReference type="SUPFAM" id="SSF53474">
    <property type="entry name" value="alpha/beta-Hydrolases"/>
    <property type="match status" value="1"/>
</dbReference>
<reference evidence="3" key="1">
    <citation type="submission" date="2021-03" db="EMBL/GenBank/DDBJ databases">
        <authorList>
            <person name="Li Z."/>
            <person name="Yang C."/>
        </authorList>
    </citation>
    <scope>NUCLEOTIDE SEQUENCE</scope>
    <source>
        <strain evidence="3">Dzin_1.0</strain>
        <tissue evidence="3">Leaf</tissue>
    </source>
</reference>
<reference evidence="3" key="2">
    <citation type="journal article" date="2022" name="Hortic Res">
        <title>The genome of Dioscorea zingiberensis sheds light on the biosynthesis, origin and evolution of the medicinally important diosgenin saponins.</title>
        <authorList>
            <person name="Li Y."/>
            <person name="Tan C."/>
            <person name="Li Z."/>
            <person name="Guo J."/>
            <person name="Li S."/>
            <person name="Chen X."/>
            <person name="Wang C."/>
            <person name="Dai X."/>
            <person name="Yang H."/>
            <person name="Song W."/>
            <person name="Hou L."/>
            <person name="Xu J."/>
            <person name="Tong Z."/>
            <person name="Xu A."/>
            <person name="Yuan X."/>
            <person name="Wang W."/>
            <person name="Yang Q."/>
            <person name="Chen L."/>
            <person name="Sun Z."/>
            <person name="Wang K."/>
            <person name="Pan B."/>
            <person name="Chen J."/>
            <person name="Bao Y."/>
            <person name="Liu F."/>
            <person name="Qi X."/>
            <person name="Gang D.R."/>
            <person name="Wen J."/>
            <person name="Li J."/>
        </authorList>
    </citation>
    <scope>NUCLEOTIDE SEQUENCE</scope>
    <source>
        <strain evidence="3">Dzin_1.0</strain>
    </source>
</reference>
<feature type="compositionally biased region" description="Basic and acidic residues" evidence="1">
    <location>
        <begin position="178"/>
        <end position="188"/>
    </location>
</feature>
<dbReference type="InterPro" id="IPR029058">
    <property type="entry name" value="AB_hydrolase_fold"/>
</dbReference>
<dbReference type="Proteomes" id="UP001085076">
    <property type="component" value="Miscellaneous, Linkage group lg03"/>
</dbReference>
<dbReference type="CDD" id="cd00519">
    <property type="entry name" value="Lipase_3"/>
    <property type="match status" value="1"/>
</dbReference>
<feature type="compositionally biased region" description="Acidic residues" evidence="1">
    <location>
        <begin position="190"/>
        <end position="201"/>
    </location>
</feature>
<dbReference type="InterPro" id="IPR002921">
    <property type="entry name" value="Fungal_lipase-type"/>
</dbReference>
<evidence type="ECO:0000313" key="3">
    <source>
        <dbReference type="EMBL" id="KAJ0979878.1"/>
    </source>
</evidence>
<dbReference type="Pfam" id="PF01764">
    <property type="entry name" value="Lipase_3"/>
    <property type="match status" value="1"/>
</dbReference>
<evidence type="ECO:0000256" key="1">
    <source>
        <dbReference type="SAM" id="MobiDB-lite"/>
    </source>
</evidence>
<proteinExistence type="predicted"/>
<dbReference type="EMBL" id="JAGGNH010000003">
    <property type="protein sequence ID" value="KAJ0979878.1"/>
    <property type="molecule type" value="Genomic_DNA"/>
</dbReference>
<dbReference type="GO" id="GO:0006629">
    <property type="term" value="P:lipid metabolic process"/>
    <property type="evidence" value="ECO:0007669"/>
    <property type="project" value="InterPro"/>
</dbReference>
<evidence type="ECO:0000259" key="2">
    <source>
        <dbReference type="Pfam" id="PF01764"/>
    </source>
</evidence>
<protein>
    <recommendedName>
        <fullName evidence="2">Fungal lipase-type domain-containing protein</fullName>
    </recommendedName>
</protein>
<organism evidence="3 4">
    <name type="scientific">Dioscorea zingiberensis</name>
    <dbReference type="NCBI Taxonomy" id="325984"/>
    <lineage>
        <taxon>Eukaryota</taxon>
        <taxon>Viridiplantae</taxon>
        <taxon>Streptophyta</taxon>
        <taxon>Embryophyta</taxon>
        <taxon>Tracheophyta</taxon>
        <taxon>Spermatophyta</taxon>
        <taxon>Magnoliopsida</taxon>
        <taxon>Liliopsida</taxon>
        <taxon>Dioscoreales</taxon>
        <taxon>Dioscoreaceae</taxon>
        <taxon>Dioscorea</taxon>
    </lineage>
</organism>
<dbReference type="PANTHER" id="PTHR46483">
    <property type="entry name" value="PHOSPHOLIPASE A1 PLIP2, CHLOROPLASTIC"/>
    <property type="match status" value="1"/>
</dbReference>
<dbReference type="AlphaFoldDB" id="A0A9D5HKL7"/>
<dbReference type="Gene3D" id="3.40.50.1820">
    <property type="entry name" value="alpha/beta hydrolase"/>
    <property type="match status" value="1"/>
</dbReference>
<dbReference type="PANTHER" id="PTHR46483:SF4">
    <property type="entry name" value="PHOSPHOLIPASE A1 PLIP2, CHLOROPLASTIC"/>
    <property type="match status" value="1"/>
</dbReference>
<evidence type="ECO:0000313" key="4">
    <source>
        <dbReference type="Proteomes" id="UP001085076"/>
    </source>
</evidence>
<feature type="domain" description="Fungal lipase-type" evidence="2">
    <location>
        <begin position="314"/>
        <end position="450"/>
    </location>
</feature>
<comment type="caution">
    <text evidence="3">The sequence shown here is derived from an EMBL/GenBank/DDBJ whole genome shotgun (WGS) entry which is preliminary data.</text>
</comment>
<keyword evidence="4" id="KW-1185">Reference proteome</keyword>
<dbReference type="OrthoDB" id="438440at2759"/>
<accession>A0A9D5HKL7</accession>
<dbReference type="GO" id="GO:0008970">
    <property type="term" value="F:phospholipase A1 activity"/>
    <property type="evidence" value="ECO:0007669"/>
    <property type="project" value="InterPro"/>
</dbReference>
<dbReference type="InterPro" id="IPR043367">
    <property type="entry name" value="PLIP1/2/3"/>
</dbReference>
<feature type="region of interest" description="Disordered" evidence="1">
    <location>
        <begin position="178"/>
        <end position="205"/>
    </location>
</feature>
<name>A0A9D5HKL7_9LILI</name>